<gene>
    <name evidence="1" type="ORF">G2W53_014075</name>
</gene>
<organism evidence="1 2">
    <name type="scientific">Senna tora</name>
    <dbReference type="NCBI Taxonomy" id="362788"/>
    <lineage>
        <taxon>Eukaryota</taxon>
        <taxon>Viridiplantae</taxon>
        <taxon>Streptophyta</taxon>
        <taxon>Embryophyta</taxon>
        <taxon>Tracheophyta</taxon>
        <taxon>Spermatophyta</taxon>
        <taxon>Magnoliopsida</taxon>
        <taxon>eudicotyledons</taxon>
        <taxon>Gunneridae</taxon>
        <taxon>Pentapetalae</taxon>
        <taxon>rosids</taxon>
        <taxon>fabids</taxon>
        <taxon>Fabales</taxon>
        <taxon>Fabaceae</taxon>
        <taxon>Caesalpinioideae</taxon>
        <taxon>Cassia clade</taxon>
        <taxon>Senna</taxon>
    </lineage>
</organism>
<dbReference type="AlphaFoldDB" id="A0A834WR71"/>
<dbReference type="Proteomes" id="UP000634136">
    <property type="component" value="Unassembled WGS sequence"/>
</dbReference>
<accession>A0A834WR71</accession>
<protein>
    <submittedName>
        <fullName evidence="1">Ribonuclease HI</fullName>
    </submittedName>
</protein>
<reference evidence="1" key="1">
    <citation type="submission" date="2020-09" db="EMBL/GenBank/DDBJ databases">
        <title>Genome-Enabled Discovery of Anthraquinone Biosynthesis in Senna tora.</title>
        <authorList>
            <person name="Kang S.-H."/>
            <person name="Pandey R.P."/>
            <person name="Lee C.-M."/>
            <person name="Sim J.-S."/>
            <person name="Jeong J.-T."/>
            <person name="Choi B.-S."/>
            <person name="Jung M."/>
            <person name="Ginzburg D."/>
            <person name="Zhao K."/>
            <person name="Won S.Y."/>
            <person name="Oh T.-J."/>
            <person name="Yu Y."/>
            <person name="Kim N.-H."/>
            <person name="Lee O.R."/>
            <person name="Lee T.-H."/>
            <person name="Bashyal P."/>
            <person name="Kim T.-S."/>
            <person name="Lee W.-H."/>
            <person name="Kawkins C."/>
            <person name="Kim C.-K."/>
            <person name="Kim J.S."/>
            <person name="Ahn B.O."/>
            <person name="Rhee S.Y."/>
            <person name="Sohng J.K."/>
        </authorList>
    </citation>
    <scope>NUCLEOTIDE SEQUENCE</scope>
    <source>
        <tissue evidence="1">Leaf</tissue>
    </source>
</reference>
<proteinExistence type="predicted"/>
<dbReference type="EMBL" id="JAAIUW010000005">
    <property type="protein sequence ID" value="KAF7831742.1"/>
    <property type="molecule type" value="Genomic_DNA"/>
</dbReference>
<comment type="caution">
    <text evidence="1">The sequence shown here is derived from an EMBL/GenBank/DDBJ whole genome shotgun (WGS) entry which is preliminary data.</text>
</comment>
<name>A0A834WR71_9FABA</name>
<evidence type="ECO:0000313" key="1">
    <source>
        <dbReference type="EMBL" id="KAF7831742.1"/>
    </source>
</evidence>
<sequence>MGLFSHLAEALAILERQSALSFWALGILWIVASLNLERSSFDLSTYLAMVGSLTSKLPLSCPTTNCESILTTRSVAPSSNARVKMVTPTPLPFRPAEPSTWTTQWLGATASLLLLLISSFNSGSTFTPSLVIFDESPSFKVMSSKSPSRLGHWKDDSSLISTISVAMTLEEHADCLPFLDGSSFDSRSIVRVIWTKLSRVERRTI</sequence>
<evidence type="ECO:0000313" key="2">
    <source>
        <dbReference type="Proteomes" id="UP000634136"/>
    </source>
</evidence>
<keyword evidence="2" id="KW-1185">Reference proteome</keyword>